<reference evidence="1" key="1">
    <citation type="submission" date="2015-04" db="EMBL/GenBank/DDBJ databases">
        <title>The genome sequence of the plant pathogenic Rhizarian Plasmodiophora brassicae reveals insights in its biotrophic life cycle and the origin of chitin synthesis.</title>
        <authorList>
            <person name="Schwelm A."/>
            <person name="Fogelqvist J."/>
            <person name="Knaust A."/>
            <person name="Julke S."/>
            <person name="Lilja T."/>
            <person name="Dhandapani V."/>
            <person name="Bonilla-Rosso G."/>
            <person name="Karlsson M."/>
            <person name="Shevchenko A."/>
            <person name="Choi S.R."/>
            <person name="Kim H.G."/>
            <person name="Park J.Y."/>
            <person name="Lim Y.P."/>
            <person name="Ludwig-Muller J."/>
            <person name="Dixelius C."/>
        </authorList>
    </citation>
    <scope>NUCLEOTIDE SEQUENCE</scope>
    <source>
        <tissue evidence="1">Potato root galls</tissue>
    </source>
</reference>
<protein>
    <submittedName>
        <fullName evidence="1">Uncharacterized protein</fullName>
    </submittedName>
</protein>
<accession>A0A0H5RFA7</accession>
<dbReference type="AlphaFoldDB" id="A0A0H5RFA7"/>
<proteinExistence type="predicted"/>
<feature type="non-terminal residue" evidence="1">
    <location>
        <position position="1"/>
    </location>
</feature>
<sequence length="127" mass="15024">IISTVMYAVIDSKCGSQTDFSVIKKKMSCIYIFYDTNMSCARCGVRWNCSTLNQRSRVRALSKKKINVECHLCNLFFPISTREVIFFIFKELIFQIFDQSKHILENIFLRIEHSLDVTPFHYKNLFF</sequence>
<evidence type="ECO:0000313" key="1">
    <source>
        <dbReference type="EMBL" id="CRZ12855.1"/>
    </source>
</evidence>
<feature type="non-terminal residue" evidence="1">
    <location>
        <position position="127"/>
    </location>
</feature>
<dbReference type="EMBL" id="HACM01012413">
    <property type="protein sequence ID" value="CRZ12855.1"/>
    <property type="molecule type" value="Transcribed_RNA"/>
</dbReference>
<organism evidence="1">
    <name type="scientific">Spongospora subterranea</name>
    <dbReference type="NCBI Taxonomy" id="70186"/>
    <lineage>
        <taxon>Eukaryota</taxon>
        <taxon>Sar</taxon>
        <taxon>Rhizaria</taxon>
        <taxon>Endomyxa</taxon>
        <taxon>Phytomyxea</taxon>
        <taxon>Plasmodiophorida</taxon>
        <taxon>Plasmodiophoridae</taxon>
        <taxon>Spongospora</taxon>
    </lineage>
</organism>
<name>A0A0H5RFA7_9EUKA</name>